<dbReference type="PROSITE" id="PS50977">
    <property type="entry name" value="HTH_TETR_2"/>
    <property type="match status" value="1"/>
</dbReference>
<dbReference type="Pfam" id="PF00440">
    <property type="entry name" value="TetR_N"/>
    <property type="match status" value="1"/>
</dbReference>
<dbReference type="PRINTS" id="PR00455">
    <property type="entry name" value="HTHTETR"/>
</dbReference>
<feature type="DNA-binding region" description="H-T-H motif" evidence="3">
    <location>
        <begin position="34"/>
        <end position="53"/>
    </location>
</feature>
<dbReference type="InterPro" id="IPR009057">
    <property type="entry name" value="Homeodomain-like_sf"/>
</dbReference>
<dbReference type="PANTHER" id="PTHR43479:SF23">
    <property type="entry name" value="HTH TETR-TYPE DOMAIN-CONTAINING PROTEIN"/>
    <property type="match status" value="1"/>
</dbReference>
<dbReference type="Pfam" id="PF14278">
    <property type="entry name" value="TetR_C_8"/>
    <property type="match status" value="1"/>
</dbReference>
<dbReference type="InterPro" id="IPR001647">
    <property type="entry name" value="HTH_TetR"/>
</dbReference>
<evidence type="ECO:0000313" key="6">
    <source>
        <dbReference type="Proteomes" id="UP000233343"/>
    </source>
</evidence>
<name>A0A2N0ZL58_9BACI</name>
<evidence type="ECO:0000256" key="2">
    <source>
        <dbReference type="ARBA" id="ARBA00023125"/>
    </source>
</evidence>
<dbReference type="Gene3D" id="1.10.357.10">
    <property type="entry name" value="Tetracycline Repressor, domain 2"/>
    <property type="match status" value="1"/>
</dbReference>
<evidence type="ECO:0000256" key="1">
    <source>
        <dbReference type="ARBA" id="ARBA00022491"/>
    </source>
</evidence>
<evidence type="ECO:0000313" key="5">
    <source>
        <dbReference type="EMBL" id="PKG30254.1"/>
    </source>
</evidence>
<dbReference type="EMBL" id="PISD01000008">
    <property type="protein sequence ID" value="PKG30254.1"/>
    <property type="molecule type" value="Genomic_DNA"/>
</dbReference>
<keyword evidence="1" id="KW-0678">Repressor</keyword>
<dbReference type="SUPFAM" id="SSF46689">
    <property type="entry name" value="Homeodomain-like"/>
    <property type="match status" value="1"/>
</dbReference>
<dbReference type="RefSeq" id="WP_066199750.1">
    <property type="nucleotide sequence ID" value="NZ_JAFDQP010000002.1"/>
</dbReference>
<dbReference type="GO" id="GO:0003677">
    <property type="term" value="F:DNA binding"/>
    <property type="evidence" value="ECO:0007669"/>
    <property type="project" value="UniProtKB-UniRule"/>
</dbReference>
<feature type="domain" description="HTH tetR-type" evidence="4">
    <location>
        <begin position="11"/>
        <end position="71"/>
    </location>
</feature>
<evidence type="ECO:0000256" key="3">
    <source>
        <dbReference type="PROSITE-ProRule" id="PRU00335"/>
    </source>
</evidence>
<protein>
    <submittedName>
        <fullName evidence="5">TetR/AcrR family transcriptional regulator</fullName>
    </submittedName>
</protein>
<dbReference type="InterPro" id="IPR039532">
    <property type="entry name" value="TetR_C_Firmicutes"/>
</dbReference>
<reference evidence="5 6" key="1">
    <citation type="journal article" date="2010" name="Int. J. Syst. Evol. Microbiol.">
        <title>Bacillus horneckiae sp. nov., isolated from a spacecraft-assembly clean room.</title>
        <authorList>
            <person name="Vaishampayan P."/>
            <person name="Probst A."/>
            <person name="Krishnamurthi S."/>
            <person name="Ghosh S."/>
            <person name="Osman S."/>
            <person name="McDowall A."/>
            <person name="Ruckmani A."/>
            <person name="Mayilraj S."/>
            <person name="Venkateswaran K."/>
        </authorList>
    </citation>
    <scope>NUCLEOTIDE SEQUENCE [LARGE SCALE GENOMIC DNA]</scope>
    <source>
        <strain evidence="6">1PO1SC</strain>
    </source>
</reference>
<dbReference type="PANTHER" id="PTHR43479">
    <property type="entry name" value="ACREF/ENVCD OPERON REPRESSOR-RELATED"/>
    <property type="match status" value="1"/>
</dbReference>
<dbReference type="AlphaFoldDB" id="A0A2N0ZL58"/>
<dbReference type="Proteomes" id="UP000233343">
    <property type="component" value="Unassembled WGS sequence"/>
</dbReference>
<evidence type="ECO:0000259" key="4">
    <source>
        <dbReference type="PROSITE" id="PS50977"/>
    </source>
</evidence>
<dbReference type="InterPro" id="IPR050624">
    <property type="entry name" value="HTH-type_Tx_Regulator"/>
</dbReference>
<gene>
    <name evidence="5" type="ORF">CWS20_04500</name>
</gene>
<sequence length="204" mass="24002">MSKKKIDPRVLRTRQLLRDALVELIREQGYEKITVQDITSRATLNRATFYLHYQDKLDLLTQSTDEILNELVEGIHSSFDGKVELDFQMNTPNEKFIFLFEQILLNAKLYKVFLTEKNMPHFTSRMMEVLTGFISEGMMAMEPDDHKLTVPREFAERYFSAAYLGVIVWWLENDMPYTPKFMATQLMRITVQGPYAENPFIKLK</sequence>
<accession>A0A2N0ZL58</accession>
<comment type="caution">
    <text evidence="5">The sequence shown here is derived from an EMBL/GenBank/DDBJ whole genome shotgun (WGS) entry which is preliminary data.</text>
</comment>
<keyword evidence="2 3" id="KW-0238">DNA-binding</keyword>
<organism evidence="5 6">
    <name type="scientific">Cytobacillus horneckiae</name>
    <dbReference type="NCBI Taxonomy" id="549687"/>
    <lineage>
        <taxon>Bacteria</taxon>
        <taxon>Bacillati</taxon>
        <taxon>Bacillota</taxon>
        <taxon>Bacilli</taxon>
        <taxon>Bacillales</taxon>
        <taxon>Bacillaceae</taxon>
        <taxon>Cytobacillus</taxon>
    </lineage>
</organism>
<proteinExistence type="predicted"/>
<keyword evidence="6" id="KW-1185">Reference proteome</keyword>